<dbReference type="Pfam" id="PF12498">
    <property type="entry name" value="bZIP_C"/>
    <property type="match status" value="1"/>
</dbReference>
<sequence length="416" mass="44825">MEQAFSAEEIPDPLWPAADPPAAAGGMNRSASEWYFQRFLEEAAAASEASDHNITPVGGASVTEKGDGAREAESETTVSVDGGGTSVPRSTGVDPVEYAALLKQKLDMYCAAVAMSRGSSVNPQDCVPTANSNTKSPTPDASLQGHQAPTKGVQGKPATSGSSRELSDGDEVEGEAEVTENMDSADAKRLRRMISNRESARRSRRRKQAHLSELEAQVLQLRVENSSLQKRLADISQKYNKAAVDNRILQADVETLKAKAICSPTCTFIFSQNFWFQSMRNASFKFYICIQVKMAEDSVKHLTGMPPSCSAVSGMTSINAPFSTSLSNLSDGAVPVRDDKYQISQAQMQDLGINPGLPETTTSVDDISHGVVAPGKMGRTVSMQRIASLEHLQKRICGGVQKYSDRQSSVNRQMHG</sequence>
<dbReference type="Pfam" id="PF00170">
    <property type="entry name" value="bZIP_1"/>
    <property type="match status" value="1"/>
</dbReference>
<feature type="compositionally biased region" description="Acidic residues" evidence="6">
    <location>
        <begin position="168"/>
        <end position="180"/>
    </location>
</feature>
<feature type="compositionally biased region" description="Low complexity" evidence="6">
    <location>
        <begin position="15"/>
        <end position="24"/>
    </location>
</feature>
<protein>
    <recommendedName>
        <fullName evidence="7">BZIP domain-containing protein</fullName>
    </recommendedName>
</protein>
<dbReference type="AlphaFoldDB" id="A0A8J5H5H3"/>
<dbReference type="FunFam" id="1.20.5.170:FF:000020">
    <property type="entry name" value="BZIP transcription factor"/>
    <property type="match status" value="1"/>
</dbReference>
<dbReference type="PANTHER" id="PTHR46408">
    <property type="entry name" value="BASIC LEUCINE ZIPPER 63"/>
    <property type="match status" value="1"/>
</dbReference>
<dbReference type="GO" id="GO:0005634">
    <property type="term" value="C:nucleus"/>
    <property type="evidence" value="ECO:0007669"/>
    <property type="project" value="UniProtKB-SubCell"/>
</dbReference>
<gene>
    <name evidence="8" type="ORF">ZIOFF_020335</name>
</gene>
<evidence type="ECO:0000313" key="8">
    <source>
        <dbReference type="EMBL" id="KAG6516959.1"/>
    </source>
</evidence>
<dbReference type="CDD" id="cd14702">
    <property type="entry name" value="bZIP_plant_GBF1"/>
    <property type="match status" value="1"/>
</dbReference>
<evidence type="ECO:0000256" key="4">
    <source>
        <dbReference type="ARBA" id="ARBA00023163"/>
    </source>
</evidence>
<feature type="region of interest" description="Disordered" evidence="6">
    <location>
        <begin position="1"/>
        <end position="27"/>
    </location>
</feature>
<keyword evidence="3" id="KW-0238">DNA-binding</keyword>
<dbReference type="Gene3D" id="1.20.5.170">
    <property type="match status" value="1"/>
</dbReference>
<dbReference type="PROSITE" id="PS50217">
    <property type="entry name" value="BZIP"/>
    <property type="match status" value="1"/>
</dbReference>
<evidence type="ECO:0000256" key="2">
    <source>
        <dbReference type="ARBA" id="ARBA00023015"/>
    </source>
</evidence>
<feature type="compositionally biased region" description="Basic and acidic residues" evidence="6">
    <location>
        <begin position="64"/>
        <end position="73"/>
    </location>
</feature>
<feature type="region of interest" description="Disordered" evidence="6">
    <location>
        <begin position="47"/>
        <end position="92"/>
    </location>
</feature>
<dbReference type="SMART" id="SM00338">
    <property type="entry name" value="BRLZ"/>
    <property type="match status" value="1"/>
</dbReference>
<keyword evidence="5" id="KW-0539">Nucleus</keyword>
<evidence type="ECO:0000256" key="6">
    <source>
        <dbReference type="SAM" id="MobiDB-lite"/>
    </source>
</evidence>
<evidence type="ECO:0000256" key="5">
    <source>
        <dbReference type="ARBA" id="ARBA00023242"/>
    </source>
</evidence>
<dbReference type="Proteomes" id="UP000734854">
    <property type="component" value="Unassembled WGS sequence"/>
</dbReference>
<dbReference type="InterPro" id="IPR046347">
    <property type="entry name" value="bZIP_sf"/>
</dbReference>
<feature type="domain" description="BZIP" evidence="7">
    <location>
        <begin position="186"/>
        <end position="241"/>
    </location>
</feature>
<dbReference type="InterPro" id="IPR004827">
    <property type="entry name" value="bZIP"/>
</dbReference>
<feature type="compositionally biased region" description="Polar residues" evidence="6">
    <location>
        <begin position="118"/>
        <end position="147"/>
    </location>
</feature>
<evidence type="ECO:0000259" key="7">
    <source>
        <dbReference type="PROSITE" id="PS50217"/>
    </source>
</evidence>
<dbReference type="GO" id="GO:0003700">
    <property type="term" value="F:DNA-binding transcription factor activity"/>
    <property type="evidence" value="ECO:0007669"/>
    <property type="project" value="InterPro"/>
</dbReference>
<dbReference type="EMBL" id="JACMSC010000006">
    <property type="protein sequence ID" value="KAG6516959.1"/>
    <property type="molecule type" value="Genomic_DNA"/>
</dbReference>
<dbReference type="InterPro" id="IPR045314">
    <property type="entry name" value="bZIP_plant_GBF1"/>
</dbReference>
<comment type="caution">
    <text evidence="8">The sequence shown here is derived from an EMBL/GenBank/DDBJ whole genome shotgun (WGS) entry which is preliminary data.</text>
</comment>
<comment type="subcellular location">
    <subcellularLocation>
        <location evidence="1">Nucleus</location>
    </subcellularLocation>
</comment>
<organism evidence="8 9">
    <name type="scientific">Zingiber officinale</name>
    <name type="common">Ginger</name>
    <name type="synonym">Amomum zingiber</name>
    <dbReference type="NCBI Taxonomy" id="94328"/>
    <lineage>
        <taxon>Eukaryota</taxon>
        <taxon>Viridiplantae</taxon>
        <taxon>Streptophyta</taxon>
        <taxon>Embryophyta</taxon>
        <taxon>Tracheophyta</taxon>
        <taxon>Spermatophyta</taxon>
        <taxon>Magnoliopsida</taxon>
        <taxon>Liliopsida</taxon>
        <taxon>Zingiberales</taxon>
        <taxon>Zingiberaceae</taxon>
        <taxon>Zingiber</taxon>
    </lineage>
</organism>
<dbReference type="PANTHER" id="PTHR46408:SF10">
    <property type="entry name" value="BASIC LEUCINE ZIPPER 63"/>
    <property type="match status" value="1"/>
</dbReference>
<evidence type="ECO:0000256" key="1">
    <source>
        <dbReference type="ARBA" id="ARBA00004123"/>
    </source>
</evidence>
<dbReference type="PROSITE" id="PS00036">
    <property type="entry name" value="BZIP_BASIC"/>
    <property type="match status" value="1"/>
</dbReference>
<keyword evidence="9" id="KW-1185">Reference proteome</keyword>
<dbReference type="InterPro" id="IPR020983">
    <property type="entry name" value="Basic_leucine-zipper_C"/>
</dbReference>
<reference evidence="8 9" key="1">
    <citation type="submission" date="2020-08" db="EMBL/GenBank/DDBJ databases">
        <title>Plant Genome Project.</title>
        <authorList>
            <person name="Zhang R.-G."/>
        </authorList>
    </citation>
    <scope>NUCLEOTIDE SEQUENCE [LARGE SCALE GENOMIC DNA]</scope>
    <source>
        <tissue evidence="8">Rhizome</tissue>
    </source>
</reference>
<evidence type="ECO:0000256" key="3">
    <source>
        <dbReference type="ARBA" id="ARBA00023125"/>
    </source>
</evidence>
<dbReference type="SUPFAM" id="SSF57959">
    <property type="entry name" value="Leucine zipper domain"/>
    <property type="match status" value="1"/>
</dbReference>
<name>A0A8J5H5H3_ZINOF</name>
<keyword evidence="2" id="KW-0805">Transcription regulation</keyword>
<evidence type="ECO:0000313" key="9">
    <source>
        <dbReference type="Proteomes" id="UP000734854"/>
    </source>
</evidence>
<keyword evidence="4" id="KW-0804">Transcription</keyword>
<feature type="region of interest" description="Disordered" evidence="6">
    <location>
        <begin position="118"/>
        <end position="208"/>
    </location>
</feature>
<accession>A0A8J5H5H3</accession>
<dbReference type="GO" id="GO:0003677">
    <property type="term" value="F:DNA binding"/>
    <property type="evidence" value="ECO:0007669"/>
    <property type="project" value="UniProtKB-KW"/>
</dbReference>
<proteinExistence type="predicted"/>